<comment type="caution">
    <text evidence="3">The sequence shown here is derived from an EMBL/GenBank/DDBJ whole genome shotgun (WGS) entry which is preliminary data.</text>
</comment>
<proteinExistence type="predicted"/>
<dbReference type="AlphaFoldDB" id="A0A1Y3R4X4"/>
<keyword evidence="2" id="KW-0472">Membrane</keyword>
<protein>
    <submittedName>
        <fullName evidence="3">Uncharacterized protein</fullName>
    </submittedName>
</protein>
<evidence type="ECO:0000256" key="1">
    <source>
        <dbReference type="PROSITE-ProRule" id="PRU00339"/>
    </source>
</evidence>
<keyword evidence="2" id="KW-1133">Transmembrane helix</keyword>
<dbReference type="RefSeq" id="WP_087401625.1">
    <property type="nucleotide sequence ID" value="NZ_DAWEOI010000004.1"/>
</dbReference>
<feature type="repeat" description="TPR" evidence="1">
    <location>
        <begin position="141"/>
        <end position="174"/>
    </location>
</feature>
<dbReference type="OrthoDB" id="1005096at2"/>
<name>A0A1Y3R4X4_9BACT</name>
<dbReference type="EMBL" id="NFHB01000003">
    <property type="protein sequence ID" value="OUN03840.1"/>
    <property type="molecule type" value="Genomic_DNA"/>
</dbReference>
<dbReference type="PROSITE" id="PS50005">
    <property type="entry name" value="TPR"/>
    <property type="match status" value="1"/>
</dbReference>
<dbReference type="eggNOG" id="COG0457">
    <property type="taxonomic scope" value="Bacteria"/>
</dbReference>
<dbReference type="InterPro" id="IPR011990">
    <property type="entry name" value="TPR-like_helical_dom_sf"/>
</dbReference>
<evidence type="ECO:0000256" key="2">
    <source>
        <dbReference type="SAM" id="Phobius"/>
    </source>
</evidence>
<organism evidence="3 4">
    <name type="scientific">Alistipes onderdonkii</name>
    <dbReference type="NCBI Taxonomy" id="328813"/>
    <lineage>
        <taxon>Bacteria</taxon>
        <taxon>Pseudomonadati</taxon>
        <taxon>Bacteroidota</taxon>
        <taxon>Bacteroidia</taxon>
        <taxon>Bacteroidales</taxon>
        <taxon>Rikenellaceae</taxon>
        <taxon>Alistipes</taxon>
    </lineage>
</organism>
<dbReference type="PROSITE" id="PS51257">
    <property type="entry name" value="PROKAR_LIPOPROTEIN"/>
    <property type="match status" value="1"/>
</dbReference>
<keyword evidence="1" id="KW-0802">TPR repeat</keyword>
<accession>A0A1Y3R4X4</accession>
<evidence type="ECO:0000313" key="4">
    <source>
        <dbReference type="Proteomes" id="UP000195772"/>
    </source>
</evidence>
<feature type="transmembrane region" description="Helical" evidence="2">
    <location>
        <begin position="376"/>
        <end position="397"/>
    </location>
</feature>
<keyword evidence="2" id="KW-0812">Transmembrane</keyword>
<reference evidence="4" key="1">
    <citation type="submission" date="2017-04" db="EMBL/GenBank/DDBJ databases">
        <title>Function of individual gut microbiota members based on whole genome sequencing of pure cultures obtained from chicken caecum.</title>
        <authorList>
            <person name="Medvecky M."/>
            <person name="Cejkova D."/>
            <person name="Polansky O."/>
            <person name="Karasova D."/>
            <person name="Kubasova T."/>
            <person name="Cizek A."/>
            <person name="Rychlik I."/>
        </authorList>
    </citation>
    <scope>NUCLEOTIDE SEQUENCE [LARGE SCALE GENOMIC DNA]</scope>
    <source>
        <strain evidence="4">An90</strain>
    </source>
</reference>
<dbReference type="Gene3D" id="1.25.40.10">
    <property type="entry name" value="Tetratricopeptide repeat domain"/>
    <property type="match status" value="1"/>
</dbReference>
<gene>
    <name evidence="3" type="ORF">B5G41_05085</name>
</gene>
<evidence type="ECO:0000313" key="3">
    <source>
        <dbReference type="EMBL" id="OUN03840.1"/>
    </source>
</evidence>
<dbReference type="SUPFAM" id="SSF48452">
    <property type="entry name" value="TPR-like"/>
    <property type="match status" value="1"/>
</dbReference>
<dbReference type="SMART" id="SM00028">
    <property type="entry name" value="TPR"/>
    <property type="match status" value="2"/>
</dbReference>
<dbReference type="Proteomes" id="UP000195772">
    <property type="component" value="Unassembled WGS sequence"/>
</dbReference>
<sequence>MRYLTAILLGLLAAGCGNKAVDNLMSQASMLIEEHPDSALLALRQIDPSAISPAADARRRLLLAQTYSRTGAEADKDSLTAPALDYYERHGSGAERAYAWYFDAKVHHNAGDLGRAIKGYTQAMLYAERNRDKAGTTKLLMALYHTLGLLYLEQGYDTEAEEAFSKAVAAAQETGSGELEGYSRYMLSSAQYANGRYAEAIETLAPLVGARDTMAFRFFAQQITLQNLIYHTFAEDWSPGQLLEERARIDMHELRTAPLTHGPASADDEDRTLYDIASAIIFYRAEQPDSAQYYIDRSLAHIKRFNQNNIGLYTIASAIHHRRGEDGKAYACAMQYIGKRDSLDKARQGVSVAELEKRYRTANETALREAGLRYRIWIATLACLLLAAAVTGAVVGYRRKLRHRDAQLSEYLTLLESYRESHDSLTSRLDASNEREAAVKASLEGRFALLRDIAATYYTYGEGERLARKVKELALSPAMLADIVRMADLYNDRAVTRLRRQLPGWTPRNYDFAALVVAGFSAQEISVMLDMTLNGVYTLKSKLKRRIAESGAADREFFTRFFA</sequence>
<dbReference type="InterPro" id="IPR019734">
    <property type="entry name" value="TPR_rpt"/>
</dbReference>